<gene>
    <name evidence="4" type="ORF">KYN89_14665</name>
</gene>
<dbReference type="Pfam" id="PF00990">
    <property type="entry name" value="GGDEF"/>
    <property type="match status" value="1"/>
</dbReference>
<evidence type="ECO:0000313" key="5">
    <source>
        <dbReference type="Proteomes" id="UP000759298"/>
    </source>
</evidence>
<feature type="domain" description="GGDEF" evidence="3">
    <location>
        <begin position="231"/>
        <end position="363"/>
    </location>
</feature>
<organism evidence="4 5">
    <name type="scientific">Alteriqipengyuania abyssalis</name>
    <dbReference type="NCBI Taxonomy" id="2860200"/>
    <lineage>
        <taxon>Bacteria</taxon>
        <taxon>Pseudomonadati</taxon>
        <taxon>Pseudomonadota</taxon>
        <taxon>Alphaproteobacteria</taxon>
        <taxon>Sphingomonadales</taxon>
        <taxon>Erythrobacteraceae</taxon>
        <taxon>Alteriqipengyuania</taxon>
    </lineage>
</organism>
<comment type="caution">
    <text evidence="4">The sequence shown here is derived from an EMBL/GenBank/DDBJ whole genome shotgun (WGS) entry which is preliminary data.</text>
</comment>
<dbReference type="PROSITE" id="PS50887">
    <property type="entry name" value="GGDEF"/>
    <property type="match status" value="1"/>
</dbReference>
<dbReference type="Gene3D" id="3.20.20.450">
    <property type="entry name" value="EAL domain"/>
    <property type="match status" value="1"/>
</dbReference>
<dbReference type="EMBL" id="JAHWXP010000004">
    <property type="protein sequence ID" value="MBY8338289.1"/>
    <property type="molecule type" value="Genomic_DNA"/>
</dbReference>
<reference evidence="4 5" key="1">
    <citation type="submission" date="2021-07" db="EMBL/GenBank/DDBJ databases">
        <title>Alteriqipengyuania abyssalis NZ-12B nov, sp.nov isolated from deep sea sponge in pacific ocean.</title>
        <authorList>
            <person name="Tareen S."/>
            <person name="Wink J."/>
        </authorList>
    </citation>
    <scope>NUCLEOTIDE SEQUENCE [LARGE SCALE GENOMIC DNA]</scope>
    <source>
        <strain evidence="4 5">NZ-12B</strain>
    </source>
</reference>
<feature type="domain" description="EAL" evidence="2">
    <location>
        <begin position="372"/>
        <end position="622"/>
    </location>
</feature>
<name>A0ABS7PGV7_9SPHN</name>
<dbReference type="Proteomes" id="UP000759298">
    <property type="component" value="Unassembled WGS sequence"/>
</dbReference>
<feature type="transmembrane region" description="Helical" evidence="1">
    <location>
        <begin position="43"/>
        <end position="66"/>
    </location>
</feature>
<dbReference type="InterPro" id="IPR000160">
    <property type="entry name" value="GGDEF_dom"/>
</dbReference>
<feature type="transmembrane region" description="Helical" evidence="1">
    <location>
        <begin position="107"/>
        <end position="124"/>
    </location>
</feature>
<dbReference type="SMART" id="SM00267">
    <property type="entry name" value="GGDEF"/>
    <property type="match status" value="1"/>
</dbReference>
<dbReference type="InterPro" id="IPR035919">
    <property type="entry name" value="EAL_sf"/>
</dbReference>
<evidence type="ECO:0000256" key="1">
    <source>
        <dbReference type="SAM" id="Phobius"/>
    </source>
</evidence>
<feature type="transmembrane region" description="Helical" evidence="1">
    <location>
        <begin position="21"/>
        <end position="37"/>
    </location>
</feature>
<dbReference type="SMART" id="SM00052">
    <property type="entry name" value="EAL"/>
    <property type="match status" value="1"/>
</dbReference>
<dbReference type="PANTHER" id="PTHR44757:SF2">
    <property type="entry name" value="BIOFILM ARCHITECTURE MAINTENANCE PROTEIN MBAA"/>
    <property type="match status" value="1"/>
</dbReference>
<accession>A0ABS7PGV7</accession>
<dbReference type="Gene3D" id="3.30.70.270">
    <property type="match status" value="1"/>
</dbReference>
<keyword evidence="1" id="KW-0812">Transmembrane</keyword>
<keyword evidence="5" id="KW-1185">Reference proteome</keyword>
<feature type="transmembrane region" description="Helical" evidence="1">
    <location>
        <begin position="131"/>
        <end position="150"/>
    </location>
</feature>
<dbReference type="InterPro" id="IPR043128">
    <property type="entry name" value="Rev_trsase/Diguanyl_cyclase"/>
</dbReference>
<keyword evidence="1" id="KW-1133">Transmembrane helix</keyword>
<dbReference type="PANTHER" id="PTHR44757">
    <property type="entry name" value="DIGUANYLATE CYCLASE DGCP"/>
    <property type="match status" value="1"/>
</dbReference>
<evidence type="ECO:0000259" key="2">
    <source>
        <dbReference type="PROSITE" id="PS50883"/>
    </source>
</evidence>
<keyword evidence="1" id="KW-0472">Membrane</keyword>
<evidence type="ECO:0000259" key="3">
    <source>
        <dbReference type="PROSITE" id="PS50887"/>
    </source>
</evidence>
<dbReference type="SUPFAM" id="SSF55073">
    <property type="entry name" value="Nucleotide cyclase"/>
    <property type="match status" value="1"/>
</dbReference>
<dbReference type="Pfam" id="PF00563">
    <property type="entry name" value="EAL"/>
    <property type="match status" value="1"/>
</dbReference>
<evidence type="ECO:0000313" key="4">
    <source>
        <dbReference type="EMBL" id="MBY8338289.1"/>
    </source>
</evidence>
<dbReference type="InterPro" id="IPR001633">
    <property type="entry name" value="EAL_dom"/>
</dbReference>
<dbReference type="SUPFAM" id="SSF141868">
    <property type="entry name" value="EAL domain-like"/>
    <property type="match status" value="1"/>
</dbReference>
<dbReference type="InterPro" id="IPR052155">
    <property type="entry name" value="Biofilm_reg_signaling"/>
</dbReference>
<protein>
    <submittedName>
        <fullName evidence="4">EAL domain-containing protein</fullName>
    </submittedName>
</protein>
<dbReference type="InterPro" id="IPR029787">
    <property type="entry name" value="Nucleotide_cyclase"/>
</dbReference>
<sequence length="630" mass="69294">MIDQRLRRTLVDSLYSNPMSLLIGALCGVLVCAYTAYVSDDQALQVVAWVLAGVAFMRVAVMVAVRNVLRAKSSTLELLFEFGAFAYAGSVSLMAALAILHNVSVEAQMVLVVYAVGYATAIAPRNAGRPFIAIGQLLAVMAPLTGALLLSDALLVRVLGVVALLHIPSTVSITINVYRSLRTSIAEAETNERLARKMEVLAHTDIVTGLHNRAGLNDVLAAQVRHGGSDQRIALFWLDLDRFKEVNDLLGHQMGDRVLSEIARRLRDSLPVDAGIARFGGDEFVFFCQIDDRAQCERLANRVLDQITRPMRLDGERLEVSSSIGIATMPEDGVDADRLMQAADLALYHAKQDGRGKLRFFDDEMTRELANRREIEAELRQAIQRDELSLFFQPIIDLQTGRIRCFEALLRWFHPVKGELRPAEFIPVAEETGVIVTLGNWITRQAALACAQWPEDVSVAVNLSPLQIKAPGAVLAIEQALREANLDPRRLELEVTESLFIEDHEQTAAFINELSAKGVRFALDDFGTGYSSLSYIHKYPFSKIKVDRCFVSGADVGPRAHAIIRAVAAMGRGLDMEIVAEGLEEQCQVETVRDAGCTLGQGYFFSRAVPDYLAAMLLAQDREGDGLRAA</sequence>
<feature type="transmembrane region" description="Helical" evidence="1">
    <location>
        <begin position="78"/>
        <end position="101"/>
    </location>
</feature>
<dbReference type="NCBIfam" id="TIGR00254">
    <property type="entry name" value="GGDEF"/>
    <property type="match status" value="1"/>
</dbReference>
<dbReference type="CDD" id="cd01948">
    <property type="entry name" value="EAL"/>
    <property type="match status" value="1"/>
</dbReference>
<proteinExistence type="predicted"/>
<dbReference type="PROSITE" id="PS50883">
    <property type="entry name" value="EAL"/>
    <property type="match status" value="1"/>
</dbReference>
<dbReference type="CDD" id="cd01949">
    <property type="entry name" value="GGDEF"/>
    <property type="match status" value="1"/>
</dbReference>